<evidence type="ECO:0000313" key="3">
    <source>
        <dbReference type="Proteomes" id="UP001500630"/>
    </source>
</evidence>
<dbReference type="SUPFAM" id="SSF54427">
    <property type="entry name" value="NTF2-like"/>
    <property type="match status" value="1"/>
</dbReference>
<dbReference type="Proteomes" id="UP001500630">
    <property type="component" value="Unassembled WGS sequence"/>
</dbReference>
<proteinExistence type="predicted"/>
<dbReference type="InterPro" id="IPR032710">
    <property type="entry name" value="NTF2-like_dom_sf"/>
</dbReference>
<evidence type="ECO:0000313" key="2">
    <source>
        <dbReference type="EMBL" id="GAA3628634.1"/>
    </source>
</evidence>
<evidence type="ECO:0000259" key="1">
    <source>
        <dbReference type="Pfam" id="PF14534"/>
    </source>
</evidence>
<dbReference type="Gene3D" id="3.10.450.50">
    <property type="match status" value="1"/>
</dbReference>
<protein>
    <recommendedName>
        <fullName evidence="1">DUF4440 domain-containing protein</fullName>
    </recommendedName>
</protein>
<accession>A0ABP7ABW9</accession>
<keyword evidence="3" id="KW-1185">Reference proteome</keyword>
<dbReference type="InterPro" id="IPR027843">
    <property type="entry name" value="DUF4440"/>
</dbReference>
<dbReference type="EMBL" id="BAABDQ010000115">
    <property type="protein sequence ID" value="GAA3628634.1"/>
    <property type="molecule type" value="Genomic_DNA"/>
</dbReference>
<feature type="domain" description="DUF4440" evidence="1">
    <location>
        <begin position="52"/>
        <end position="151"/>
    </location>
</feature>
<organism evidence="2 3">
    <name type="scientific">Nonomuraea rosea</name>
    <dbReference type="NCBI Taxonomy" id="638574"/>
    <lineage>
        <taxon>Bacteria</taxon>
        <taxon>Bacillati</taxon>
        <taxon>Actinomycetota</taxon>
        <taxon>Actinomycetes</taxon>
        <taxon>Streptosporangiales</taxon>
        <taxon>Streptosporangiaceae</taxon>
        <taxon>Nonomuraea</taxon>
    </lineage>
</organism>
<dbReference type="Pfam" id="PF14534">
    <property type="entry name" value="DUF4440"/>
    <property type="match status" value="1"/>
</dbReference>
<dbReference type="RefSeq" id="WP_345581488.1">
    <property type="nucleotide sequence ID" value="NZ_BAABDQ010000115.1"/>
</dbReference>
<comment type="caution">
    <text evidence="2">The sequence shown here is derived from an EMBL/GenBank/DDBJ whole genome shotgun (WGS) entry which is preliminary data.</text>
</comment>
<sequence length="162" mass="18414">MHFVLDLHHSSDGIRGQVMRKGARGPEDFNGWLDLFRLLELHPASGPDPIQTVRQLVEAENDHDLHAAEQLLAADFVGITRARGEEQTRDKLLDEIASPRNPELHRAVDAHEVWMSQGPNLCVVRSIVSTDKPPKRFRNLHVLTMVQGHWLCLAWQVTELKL</sequence>
<reference evidence="3" key="1">
    <citation type="journal article" date="2019" name="Int. J. Syst. Evol. Microbiol.">
        <title>The Global Catalogue of Microorganisms (GCM) 10K type strain sequencing project: providing services to taxonomists for standard genome sequencing and annotation.</title>
        <authorList>
            <consortium name="The Broad Institute Genomics Platform"/>
            <consortium name="The Broad Institute Genome Sequencing Center for Infectious Disease"/>
            <person name="Wu L."/>
            <person name="Ma J."/>
        </authorList>
    </citation>
    <scope>NUCLEOTIDE SEQUENCE [LARGE SCALE GENOMIC DNA]</scope>
    <source>
        <strain evidence="3">JCM 17326</strain>
    </source>
</reference>
<name>A0ABP7ABW9_9ACTN</name>
<gene>
    <name evidence="2" type="ORF">GCM10022419_136570</name>
</gene>